<proteinExistence type="predicted"/>
<dbReference type="InterPro" id="IPR005702">
    <property type="entry name" value="Wzc-like_C"/>
</dbReference>
<dbReference type="OrthoDB" id="9794577at2"/>
<name>A0A1H0H787_HALAD</name>
<dbReference type="PANTHER" id="PTHR32309">
    <property type="entry name" value="TYROSINE-PROTEIN KINASE"/>
    <property type="match status" value="1"/>
</dbReference>
<dbReference type="InterPro" id="IPR017746">
    <property type="entry name" value="Cellulose_synthase_operon_BcsQ"/>
</dbReference>
<dbReference type="Gene3D" id="3.40.50.300">
    <property type="entry name" value="P-loop containing nucleotide triphosphate hydrolases"/>
    <property type="match status" value="1"/>
</dbReference>
<dbReference type="NCBIfam" id="TIGR01007">
    <property type="entry name" value="eps_fam"/>
    <property type="match status" value="1"/>
</dbReference>
<dbReference type="AlphaFoldDB" id="A0A1H0H787"/>
<reference evidence="4" key="1">
    <citation type="submission" date="2016-10" db="EMBL/GenBank/DDBJ databases">
        <authorList>
            <person name="Varghese N."/>
            <person name="Submissions S."/>
        </authorList>
    </citation>
    <scope>NUCLEOTIDE SEQUENCE [LARGE SCALE GENOMIC DNA]</scope>
    <source>
        <strain evidence="4">CGMCC 1.3703</strain>
    </source>
</reference>
<dbReference type="InterPro" id="IPR050445">
    <property type="entry name" value="Bact_polysacc_biosynth/exp"/>
</dbReference>
<sequence length="211" mass="23957">MRSVSEKIKQRLMLNEQYVSTQQIRMIQIRVNRFIRHEPSALMLTSVDEHTENSLISAKLAMAMAQQGKRVLLVDADLSSPTLHDFFQKKNELGWANAVLERRGVQNMIRETQVPNLCLLTTGCTQKFPQGMWIPEKIKGVVEECKKAFDLILFTSPTFLFSANAQLLVEYCEGVILVARTNKSKKEKLVNTVEAIERSGREVFGTILQTG</sequence>
<evidence type="ECO:0000256" key="2">
    <source>
        <dbReference type="ARBA" id="ARBA00022840"/>
    </source>
</evidence>
<evidence type="ECO:0000256" key="1">
    <source>
        <dbReference type="ARBA" id="ARBA00022741"/>
    </source>
</evidence>
<protein>
    <submittedName>
        <fullName evidence="3">Capsular exopolysaccharide family</fullName>
    </submittedName>
</protein>
<accession>A0A1H0H787</accession>
<dbReference type="STRING" id="240303.SAMN05421677_10378"/>
<dbReference type="SUPFAM" id="SSF52540">
    <property type="entry name" value="P-loop containing nucleoside triphosphate hydrolases"/>
    <property type="match status" value="1"/>
</dbReference>
<dbReference type="Proteomes" id="UP000198860">
    <property type="component" value="Unassembled WGS sequence"/>
</dbReference>
<dbReference type="EMBL" id="FNIZ01000003">
    <property type="protein sequence ID" value="SDO15029.1"/>
    <property type="molecule type" value="Genomic_DNA"/>
</dbReference>
<keyword evidence="2" id="KW-0067">ATP-binding</keyword>
<dbReference type="RefSeq" id="WP_089651204.1">
    <property type="nucleotide sequence ID" value="NZ_FNIZ01000003.1"/>
</dbReference>
<keyword evidence="4" id="KW-1185">Reference proteome</keyword>
<organism evidence="3 4">
    <name type="scientific">Halobacillus aidingensis</name>
    <dbReference type="NCBI Taxonomy" id="240303"/>
    <lineage>
        <taxon>Bacteria</taxon>
        <taxon>Bacillati</taxon>
        <taxon>Bacillota</taxon>
        <taxon>Bacilli</taxon>
        <taxon>Bacillales</taxon>
        <taxon>Bacillaceae</taxon>
        <taxon>Halobacillus</taxon>
    </lineage>
</organism>
<dbReference type="GO" id="GO:0005524">
    <property type="term" value="F:ATP binding"/>
    <property type="evidence" value="ECO:0007669"/>
    <property type="project" value="UniProtKB-KW"/>
</dbReference>
<dbReference type="CDD" id="cd05387">
    <property type="entry name" value="BY-kinase"/>
    <property type="match status" value="1"/>
</dbReference>
<dbReference type="PANTHER" id="PTHR32309:SF31">
    <property type="entry name" value="CAPSULAR EXOPOLYSACCHARIDE FAMILY"/>
    <property type="match status" value="1"/>
</dbReference>
<dbReference type="InterPro" id="IPR027417">
    <property type="entry name" value="P-loop_NTPase"/>
</dbReference>
<evidence type="ECO:0000313" key="4">
    <source>
        <dbReference type="Proteomes" id="UP000198860"/>
    </source>
</evidence>
<keyword evidence="1" id="KW-0547">Nucleotide-binding</keyword>
<dbReference type="Pfam" id="PF06564">
    <property type="entry name" value="CBP_BcsQ"/>
    <property type="match status" value="1"/>
</dbReference>
<gene>
    <name evidence="3" type="ORF">SAMN05421677_10378</name>
</gene>
<evidence type="ECO:0000313" key="3">
    <source>
        <dbReference type="EMBL" id="SDO15029.1"/>
    </source>
</evidence>